<name>G2QM03_THET4</name>
<reference evidence="2 3" key="1">
    <citation type="journal article" date="2011" name="Nat. Biotechnol.">
        <title>Comparative genomic analysis of the thermophilic biomass-degrading fungi Myceliophthora thermophila and Thielavia terrestris.</title>
        <authorList>
            <person name="Berka R.M."/>
            <person name="Grigoriev I.V."/>
            <person name="Otillar R."/>
            <person name="Salamov A."/>
            <person name="Grimwood J."/>
            <person name="Reid I."/>
            <person name="Ishmael N."/>
            <person name="John T."/>
            <person name="Darmond C."/>
            <person name="Moisan M.-C."/>
            <person name="Henrissat B."/>
            <person name="Coutinho P.M."/>
            <person name="Lombard V."/>
            <person name="Natvig D.O."/>
            <person name="Lindquist E."/>
            <person name="Schmutz J."/>
            <person name="Lucas S."/>
            <person name="Harris P."/>
            <person name="Powlowski J."/>
            <person name="Bellemare A."/>
            <person name="Taylor D."/>
            <person name="Butler G."/>
            <person name="de Vries R.P."/>
            <person name="Allijn I.E."/>
            <person name="van den Brink J."/>
            <person name="Ushinsky S."/>
            <person name="Storms R."/>
            <person name="Powell A.J."/>
            <person name="Paulsen I.T."/>
            <person name="Elbourne L.D.H."/>
            <person name="Baker S.E."/>
            <person name="Magnuson J."/>
            <person name="LaBoissiere S."/>
            <person name="Clutterbuck A.J."/>
            <person name="Martinez D."/>
            <person name="Wogulis M."/>
            <person name="de Leon A.L."/>
            <person name="Rey M.W."/>
            <person name="Tsang A."/>
        </authorList>
    </citation>
    <scope>NUCLEOTIDE SEQUENCE [LARGE SCALE GENOMIC DNA]</scope>
    <source>
        <strain evidence="3">ATCC 42464 / BCRC 31852 / DSM 1799</strain>
    </source>
</reference>
<proteinExistence type="predicted"/>
<feature type="region of interest" description="Disordered" evidence="1">
    <location>
        <begin position="35"/>
        <end position="80"/>
    </location>
</feature>
<accession>G2QM03</accession>
<evidence type="ECO:0000313" key="2">
    <source>
        <dbReference type="EMBL" id="AEO60983.1"/>
    </source>
</evidence>
<sequence>MATDFKKVLIPLAAAHPNRLLPNLPILKLPSSSISKTPLQSPSLPSLYNVGGAQRSDTKMPQNGLIEISSDNKSDESNKLSLGSWHKFKSESGASTGDARLPGGRAEQGVGSPFVASQGQGSGASVAAAALHAILDRLNARLDHDKFVEGSSEAMSNNDRMLADVGLSLQPSIQPSAS</sequence>
<gene>
    <name evidence="2" type="ORF">MYCTH_2130132</name>
</gene>
<dbReference type="KEGG" id="mtm:MYCTH_2130132"/>
<dbReference type="Proteomes" id="UP000007322">
    <property type="component" value="Chromosome 6"/>
</dbReference>
<keyword evidence="3" id="KW-1185">Reference proteome</keyword>
<protein>
    <submittedName>
        <fullName evidence="2">Uncharacterized protein</fullName>
    </submittedName>
</protein>
<dbReference type="HOGENOM" id="CLU_1511631_0_0_1"/>
<dbReference type="RefSeq" id="XP_003666228.1">
    <property type="nucleotide sequence ID" value="XM_003666180.1"/>
</dbReference>
<evidence type="ECO:0000256" key="1">
    <source>
        <dbReference type="SAM" id="MobiDB-lite"/>
    </source>
</evidence>
<dbReference type="GeneID" id="11514443"/>
<dbReference type="EMBL" id="CP003007">
    <property type="protein sequence ID" value="AEO60983.1"/>
    <property type="molecule type" value="Genomic_DNA"/>
</dbReference>
<evidence type="ECO:0000313" key="3">
    <source>
        <dbReference type="Proteomes" id="UP000007322"/>
    </source>
</evidence>
<organism evidence="2 3">
    <name type="scientific">Thermothelomyces thermophilus (strain ATCC 42464 / BCRC 31852 / DSM 1799)</name>
    <name type="common">Sporotrichum thermophile</name>
    <dbReference type="NCBI Taxonomy" id="573729"/>
    <lineage>
        <taxon>Eukaryota</taxon>
        <taxon>Fungi</taxon>
        <taxon>Dikarya</taxon>
        <taxon>Ascomycota</taxon>
        <taxon>Pezizomycotina</taxon>
        <taxon>Sordariomycetes</taxon>
        <taxon>Sordariomycetidae</taxon>
        <taxon>Sordariales</taxon>
        <taxon>Chaetomiaceae</taxon>
        <taxon>Thermothelomyces</taxon>
    </lineage>
</organism>
<dbReference type="AlphaFoldDB" id="G2QM03"/>
<dbReference type="VEuPathDB" id="FungiDB:MYCTH_2130132"/>
<dbReference type="InParanoid" id="G2QM03"/>